<comment type="caution">
    <text evidence="2">The sequence shown here is derived from an EMBL/GenBank/DDBJ whole genome shotgun (WGS) entry which is preliminary data.</text>
</comment>
<proteinExistence type="predicted"/>
<evidence type="ECO:0000313" key="3">
    <source>
        <dbReference type="Proteomes" id="UP000198287"/>
    </source>
</evidence>
<feature type="region of interest" description="Disordered" evidence="1">
    <location>
        <begin position="104"/>
        <end position="215"/>
    </location>
</feature>
<feature type="compositionally biased region" description="Basic residues" evidence="1">
    <location>
        <begin position="183"/>
        <end position="196"/>
    </location>
</feature>
<organism evidence="2 3">
    <name type="scientific">Folsomia candida</name>
    <name type="common">Springtail</name>
    <dbReference type="NCBI Taxonomy" id="158441"/>
    <lineage>
        <taxon>Eukaryota</taxon>
        <taxon>Metazoa</taxon>
        <taxon>Ecdysozoa</taxon>
        <taxon>Arthropoda</taxon>
        <taxon>Hexapoda</taxon>
        <taxon>Collembola</taxon>
        <taxon>Entomobryomorpha</taxon>
        <taxon>Isotomoidea</taxon>
        <taxon>Isotomidae</taxon>
        <taxon>Proisotominae</taxon>
        <taxon>Folsomia</taxon>
    </lineage>
</organism>
<keyword evidence="3" id="KW-1185">Reference proteome</keyword>
<dbReference type="GO" id="GO:0008168">
    <property type="term" value="F:methyltransferase activity"/>
    <property type="evidence" value="ECO:0007669"/>
    <property type="project" value="UniProtKB-KW"/>
</dbReference>
<keyword evidence="2" id="KW-0808">Transferase</keyword>
<evidence type="ECO:0000313" key="2">
    <source>
        <dbReference type="EMBL" id="OXA42332.1"/>
    </source>
</evidence>
<name>A0A226D9V8_FOLCA</name>
<feature type="region of interest" description="Disordered" evidence="1">
    <location>
        <begin position="50"/>
        <end position="76"/>
    </location>
</feature>
<accession>A0A226D9V8</accession>
<protein>
    <submittedName>
        <fullName evidence="2">5-methyltetrahydropteroyltriglutamate--homocysteine methyltransferase</fullName>
    </submittedName>
</protein>
<dbReference type="GO" id="GO:0032259">
    <property type="term" value="P:methylation"/>
    <property type="evidence" value="ECO:0007669"/>
    <property type="project" value="UniProtKB-KW"/>
</dbReference>
<gene>
    <name evidence="2" type="ORF">Fcan01_22859</name>
</gene>
<dbReference type="Proteomes" id="UP000198287">
    <property type="component" value="Unassembled WGS sequence"/>
</dbReference>
<reference evidence="2 3" key="1">
    <citation type="submission" date="2015-12" db="EMBL/GenBank/DDBJ databases">
        <title>The genome of Folsomia candida.</title>
        <authorList>
            <person name="Faddeeva A."/>
            <person name="Derks M.F."/>
            <person name="Anvar Y."/>
            <person name="Smit S."/>
            <person name="Van Straalen N."/>
            <person name="Roelofs D."/>
        </authorList>
    </citation>
    <scope>NUCLEOTIDE SEQUENCE [LARGE SCALE GENOMIC DNA]</scope>
    <source>
        <strain evidence="2 3">VU population</strain>
        <tissue evidence="2">Whole body</tissue>
    </source>
</reference>
<keyword evidence="2" id="KW-0489">Methyltransferase</keyword>
<sequence>MSIDHDCTEGRQCFVDLDPHQFSTIMDIQCGGISAANQLIPLHVAKVEGSGGNPDLKRRRRRYKKTQTGAGNISTPVRTTVKRGRPRNLLPSFDTAVITPEPADLISSALAPPKKPARRQRRSIRPKSRRAASTTRRRVVKKSKQPRIARKKPQTSRRLKRKSSAAAKRRNQHHCLCPTTTTARRKRRQVQVRRRSASLESPNVNSKKTHVVGVE</sequence>
<feature type="compositionally biased region" description="Basic residues" evidence="1">
    <location>
        <begin position="115"/>
        <end position="173"/>
    </location>
</feature>
<feature type="compositionally biased region" description="Polar residues" evidence="1">
    <location>
        <begin position="66"/>
        <end position="76"/>
    </location>
</feature>
<dbReference type="EMBL" id="LNIX01000026">
    <property type="protein sequence ID" value="OXA42332.1"/>
    <property type="molecule type" value="Genomic_DNA"/>
</dbReference>
<dbReference type="AlphaFoldDB" id="A0A226D9V8"/>
<evidence type="ECO:0000256" key="1">
    <source>
        <dbReference type="SAM" id="MobiDB-lite"/>
    </source>
</evidence>